<feature type="transmembrane region" description="Helical" evidence="7">
    <location>
        <begin position="12"/>
        <end position="33"/>
    </location>
</feature>
<dbReference type="AlphaFoldDB" id="A0A7C3EF11"/>
<gene>
    <name evidence="9" type="ORF">ENS59_03255</name>
</gene>
<evidence type="ECO:0000256" key="1">
    <source>
        <dbReference type="ARBA" id="ARBA00004651"/>
    </source>
</evidence>
<feature type="domain" description="ABC transmembrane type-1" evidence="8">
    <location>
        <begin position="75"/>
        <end position="266"/>
    </location>
</feature>
<feature type="transmembrane region" description="Helical" evidence="7">
    <location>
        <begin position="112"/>
        <end position="131"/>
    </location>
</feature>
<evidence type="ECO:0000256" key="6">
    <source>
        <dbReference type="ARBA" id="ARBA00023136"/>
    </source>
</evidence>
<protein>
    <submittedName>
        <fullName evidence="9">Carbohydrate ABC transporter permease</fullName>
    </submittedName>
</protein>
<evidence type="ECO:0000313" key="9">
    <source>
        <dbReference type="EMBL" id="HFH28515.1"/>
    </source>
</evidence>
<dbReference type="PANTHER" id="PTHR43744:SF2">
    <property type="entry name" value="ARABINOOLIGOSACCHARIDES TRANSPORT SYSTEM PERMEASE PROTEIN ARAQ"/>
    <property type="match status" value="1"/>
</dbReference>
<comment type="caution">
    <text evidence="9">The sequence shown here is derived from an EMBL/GenBank/DDBJ whole genome shotgun (WGS) entry which is preliminary data.</text>
</comment>
<comment type="subcellular location">
    <subcellularLocation>
        <location evidence="1 7">Cell membrane</location>
        <topology evidence="1 7">Multi-pass membrane protein</topology>
    </subcellularLocation>
</comment>
<dbReference type="InterPro" id="IPR000515">
    <property type="entry name" value="MetI-like"/>
</dbReference>
<evidence type="ECO:0000256" key="2">
    <source>
        <dbReference type="ARBA" id="ARBA00022448"/>
    </source>
</evidence>
<dbReference type="Gene3D" id="1.10.3720.10">
    <property type="entry name" value="MetI-like"/>
    <property type="match status" value="1"/>
</dbReference>
<name>A0A7C3EF11_9SPIR</name>
<feature type="transmembrane region" description="Helical" evidence="7">
    <location>
        <begin position="248"/>
        <end position="274"/>
    </location>
</feature>
<evidence type="ECO:0000256" key="3">
    <source>
        <dbReference type="ARBA" id="ARBA00022475"/>
    </source>
</evidence>
<dbReference type="EMBL" id="DSVL01000098">
    <property type="protein sequence ID" value="HFH28515.1"/>
    <property type="molecule type" value="Genomic_DNA"/>
</dbReference>
<keyword evidence="6 7" id="KW-0472">Membrane</keyword>
<accession>A0A7C3EF11</accession>
<feature type="transmembrane region" description="Helical" evidence="7">
    <location>
        <begin position="185"/>
        <end position="208"/>
    </location>
</feature>
<sequence length="281" mass="31650">MKKNYKLSANLSRFGVYLFMLIITLLVVVPIYLMLVNATRTNAQINEGISFIPGNNTINNWKNLTNRNFQITQGFGNSLFLAITSTIIVVYFSALTAYALHVYKFKLKNFMWALILFTMMLPGALSFIGFYQFVARLKLLNSYIPLIIPGIAAPAVVFFIKQYFASTLSFELIDAARIDGAGEFYIFNLVVLPVIQPALATQAIFSFIGSWNNFMTPFILISDPKKYTLPMLVQMLRGDIYRTEYGSIYLGIAISLIPIIIFYSFASQFIIAGISMGSLKE</sequence>
<proteinExistence type="inferred from homology"/>
<organism evidence="9">
    <name type="scientific">Gracilinema caldarium</name>
    <dbReference type="NCBI Taxonomy" id="215591"/>
    <lineage>
        <taxon>Bacteria</taxon>
        <taxon>Pseudomonadati</taxon>
        <taxon>Spirochaetota</taxon>
        <taxon>Spirochaetia</taxon>
        <taxon>Spirochaetales</taxon>
        <taxon>Breznakiellaceae</taxon>
        <taxon>Gracilinema</taxon>
    </lineage>
</organism>
<dbReference type="Pfam" id="PF00528">
    <property type="entry name" value="BPD_transp_1"/>
    <property type="match status" value="1"/>
</dbReference>
<evidence type="ECO:0000259" key="8">
    <source>
        <dbReference type="PROSITE" id="PS50928"/>
    </source>
</evidence>
<reference evidence="9" key="1">
    <citation type="journal article" date="2020" name="mSystems">
        <title>Genome- and Community-Level Interaction Insights into Carbon Utilization and Element Cycling Functions of Hydrothermarchaeota in Hydrothermal Sediment.</title>
        <authorList>
            <person name="Zhou Z."/>
            <person name="Liu Y."/>
            <person name="Xu W."/>
            <person name="Pan J."/>
            <person name="Luo Z.H."/>
            <person name="Li M."/>
        </authorList>
    </citation>
    <scope>NUCLEOTIDE SEQUENCE [LARGE SCALE GENOMIC DNA]</scope>
    <source>
        <strain evidence="9">SpSt-503</strain>
    </source>
</reference>
<dbReference type="GO" id="GO:0055085">
    <property type="term" value="P:transmembrane transport"/>
    <property type="evidence" value="ECO:0007669"/>
    <property type="project" value="InterPro"/>
</dbReference>
<dbReference type="SUPFAM" id="SSF161098">
    <property type="entry name" value="MetI-like"/>
    <property type="match status" value="1"/>
</dbReference>
<evidence type="ECO:0000256" key="7">
    <source>
        <dbReference type="RuleBase" id="RU363032"/>
    </source>
</evidence>
<keyword evidence="2 7" id="KW-0813">Transport</keyword>
<dbReference type="GO" id="GO:0005886">
    <property type="term" value="C:plasma membrane"/>
    <property type="evidence" value="ECO:0007669"/>
    <property type="project" value="UniProtKB-SubCell"/>
</dbReference>
<evidence type="ECO:0000256" key="5">
    <source>
        <dbReference type="ARBA" id="ARBA00022989"/>
    </source>
</evidence>
<dbReference type="InterPro" id="IPR035906">
    <property type="entry name" value="MetI-like_sf"/>
</dbReference>
<comment type="similarity">
    <text evidence="7">Belongs to the binding-protein-dependent transport system permease family.</text>
</comment>
<evidence type="ECO:0000256" key="4">
    <source>
        <dbReference type="ARBA" id="ARBA00022692"/>
    </source>
</evidence>
<feature type="transmembrane region" description="Helical" evidence="7">
    <location>
        <begin position="143"/>
        <end position="164"/>
    </location>
</feature>
<keyword evidence="3" id="KW-1003">Cell membrane</keyword>
<keyword evidence="4 7" id="KW-0812">Transmembrane</keyword>
<dbReference type="CDD" id="cd06261">
    <property type="entry name" value="TM_PBP2"/>
    <property type="match status" value="1"/>
</dbReference>
<keyword evidence="5 7" id="KW-1133">Transmembrane helix</keyword>
<dbReference type="PROSITE" id="PS50928">
    <property type="entry name" value="ABC_TM1"/>
    <property type="match status" value="1"/>
</dbReference>
<dbReference type="PANTHER" id="PTHR43744">
    <property type="entry name" value="ABC TRANSPORTER PERMEASE PROTEIN MG189-RELATED-RELATED"/>
    <property type="match status" value="1"/>
</dbReference>
<feature type="transmembrane region" description="Helical" evidence="7">
    <location>
        <begin position="79"/>
        <end position="100"/>
    </location>
</feature>